<comment type="pathway">
    <text evidence="3">Protein modification; protein ubiquitination.</text>
</comment>
<dbReference type="Pfam" id="PF13923">
    <property type="entry name" value="zf-C3HC4_2"/>
    <property type="match status" value="1"/>
</dbReference>
<keyword evidence="10" id="KW-0131">Cell cycle</keyword>
<dbReference type="PROSITE" id="PS50006">
    <property type="entry name" value="FHA_DOMAIN"/>
    <property type="match status" value="1"/>
</dbReference>
<evidence type="ECO:0000259" key="16">
    <source>
        <dbReference type="PROSITE" id="PS50089"/>
    </source>
</evidence>
<name>A0A086TKS5_9FUNG</name>
<feature type="compositionally biased region" description="Polar residues" evidence="14">
    <location>
        <begin position="516"/>
        <end position="531"/>
    </location>
</feature>
<gene>
    <name evidence="17" type="ORF">MVEG_11945</name>
</gene>
<dbReference type="PROSITE" id="PS50089">
    <property type="entry name" value="ZF_RING_2"/>
    <property type="match status" value="1"/>
</dbReference>
<dbReference type="Pfam" id="PF00498">
    <property type="entry name" value="FHA"/>
    <property type="match status" value="1"/>
</dbReference>
<feature type="domain" description="RING-type" evidence="16">
    <location>
        <begin position="212"/>
        <end position="251"/>
    </location>
</feature>
<evidence type="ECO:0000256" key="2">
    <source>
        <dbReference type="ARBA" id="ARBA00004123"/>
    </source>
</evidence>
<evidence type="ECO:0000256" key="12">
    <source>
        <dbReference type="ARBA" id="ARBA00031332"/>
    </source>
</evidence>
<keyword evidence="8" id="KW-0833">Ubl conjugation pathway</keyword>
<dbReference type="PANTHER" id="PTHR16079:SF4">
    <property type="entry name" value="E3 UBIQUITIN-PROTEIN LIGASE CHFR"/>
    <property type="match status" value="1"/>
</dbReference>
<evidence type="ECO:0000256" key="14">
    <source>
        <dbReference type="SAM" id="MobiDB-lite"/>
    </source>
</evidence>
<feature type="compositionally biased region" description="Acidic residues" evidence="14">
    <location>
        <begin position="313"/>
        <end position="333"/>
    </location>
</feature>
<sequence>MSDDNNPPTLDLEDQMADLPEEDDIMEQHPANDETLVSLIALNHAHDTIKLTRSKTTLGRNQDKCTPGAILTGRAISGTHCQISSRSMKDADAAIWVTDLSSNGVWVNEKRIPKNEATKIYNRDIISFTPGVPGKDSHAYMLMDKRAQTGSKEPTKRPLEVEEPPRHTSLSKTKPEEKKQKLDLGKTGSPTDGKSKEEKEKEDTAFEREFECGICHEIMHRALALQPCLHSFCRECCKIWLRNNKICPTCRQDVTRTKRDFKLNNLISLFLKTRPHMARDDVDEEDEGAESDTSNIMPEPPRQRRNNHYIHNDDEDDRDEYDDDEDEDEDDDYEDYDDGFPRFFFRQPTTCPCCLPNNNLGYVCPPDVRLVPLPDNTHYQEYVVRRMVQPGHSQCTDCRNHIPVVNDTVPAATANKFRCKMCHTPNCGCTIHSVEDKIASRASLYHFLNSYEIRVILNYLDTQGKTTDDLWQEIKYGMDNGTLYYIGTSEHPAAPPSRPGNDDEGDDQDNGEGSAGPNSNTRQAQDGSSSTAPPVPALAAAAPPPLPMPLPHFGAPVPAVDGAVQATRGRTVTSSDKLCHQCSIKFFNNGPLYQWRKSLDPTRLPANVTSREPCWYGRECRTQHSLANQAHAMRLNHICDKTNRRR</sequence>
<feature type="compositionally biased region" description="Acidic residues" evidence="14">
    <location>
        <begin position="281"/>
        <end position="290"/>
    </location>
</feature>
<evidence type="ECO:0000313" key="17">
    <source>
        <dbReference type="EMBL" id="KFH62552.1"/>
    </source>
</evidence>
<dbReference type="SMART" id="SM00184">
    <property type="entry name" value="RING"/>
    <property type="match status" value="1"/>
</dbReference>
<dbReference type="Pfam" id="PF17979">
    <property type="entry name" value="zf-CRD"/>
    <property type="match status" value="1"/>
</dbReference>
<accession>A0A086TKS5</accession>
<keyword evidence="13" id="KW-0479">Metal-binding</keyword>
<evidence type="ECO:0000256" key="3">
    <source>
        <dbReference type="ARBA" id="ARBA00004906"/>
    </source>
</evidence>
<dbReference type="InterPro" id="IPR013083">
    <property type="entry name" value="Znf_RING/FYVE/PHD"/>
</dbReference>
<keyword evidence="13" id="KW-0863">Zinc-finger</keyword>
<evidence type="ECO:0000256" key="4">
    <source>
        <dbReference type="ARBA" id="ARBA00012483"/>
    </source>
</evidence>
<evidence type="ECO:0000256" key="8">
    <source>
        <dbReference type="ARBA" id="ARBA00022786"/>
    </source>
</evidence>
<evidence type="ECO:0000256" key="6">
    <source>
        <dbReference type="ARBA" id="ARBA00022679"/>
    </source>
</evidence>
<dbReference type="EC" id="2.3.2.27" evidence="4"/>
<dbReference type="InterPro" id="IPR000253">
    <property type="entry name" value="FHA_dom"/>
</dbReference>
<dbReference type="EMBL" id="KN042431">
    <property type="protein sequence ID" value="KFH62552.1"/>
    <property type="molecule type" value="Genomic_DNA"/>
</dbReference>
<dbReference type="Gene3D" id="2.60.200.20">
    <property type="match status" value="1"/>
</dbReference>
<proteinExistence type="predicted"/>
<feature type="region of interest" description="Disordered" evidence="14">
    <location>
        <begin position="487"/>
        <end position="543"/>
    </location>
</feature>
<dbReference type="GO" id="GO:0008270">
    <property type="term" value="F:zinc ion binding"/>
    <property type="evidence" value="ECO:0007669"/>
    <property type="project" value="UniProtKB-KW"/>
</dbReference>
<dbReference type="GO" id="GO:0006511">
    <property type="term" value="P:ubiquitin-dependent protein catabolic process"/>
    <property type="evidence" value="ECO:0007669"/>
    <property type="project" value="TreeGrafter"/>
</dbReference>
<dbReference type="SUPFAM" id="SSF57850">
    <property type="entry name" value="RING/U-box"/>
    <property type="match status" value="1"/>
</dbReference>
<keyword evidence="13" id="KW-0862">Zinc</keyword>
<dbReference type="InterPro" id="IPR052256">
    <property type="entry name" value="E3_ubiquitin-ligase_CHFR"/>
</dbReference>
<dbReference type="SUPFAM" id="SSF49879">
    <property type="entry name" value="SMAD/FHA domain"/>
    <property type="match status" value="1"/>
</dbReference>
<evidence type="ECO:0000256" key="13">
    <source>
        <dbReference type="PROSITE-ProRule" id="PRU00175"/>
    </source>
</evidence>
<feature type="region of interest" description="Disordered" evidence="14">
    <location>
        <begin position="147"/>
        <end position="203"/>
    </location>
</feature>
<dbReference type="SMART" id="SM00240">
    <property type="entry name" value="FHA"/>
    <property type="match status" value="1"/>
</dbReference>
<keyword evidence="7" id="KW-0498">Mitosis</keyword>
<dbReference type="InterPro" id="IPR040909">
    <property type="entry name" value="CHFR_Znf-CRD"/>
</dbReference>
<feature type="region of interest" description="Disordered" evidence="14">
    <location>
        <begin position="278"/>
        <end position="333"/>
    </location>
</feature>
<dbReference type="Gene3D" id="3.30.40.10">
    <property type="entry name" value="Zinc/RING finger domain, C3HC4 (zinc finger)"/>
    <property type="match status" value="1"/>
</dbReference>
<dbReference type="InterPro" id="IPR001841">
    <property type="entry name" value="Znf_RING"/>
</dbReference>
<protein>
    <recommendedName>
        <fullName evidence="4">RING-type E3 ubiquitin transferase</fullName>
        <ecNumber evidence="4">2.3.2.27</ecNumber>
    </recommendedName>
    <alternativeName>
        <fullName evidence="12">Checkpoint with forkhead and RING finger domains protein</fullName>
    </alternativeName>
    <alternativeName>
        <fullName evidence="11">RING-type E3 ubiquitin transferase CHFR</fullName>
    </alternativeName>
</protein>
<dbReference type="OrthoDB" id="21204at2759"/>
<evidence type="ECO:0000256" key="10">
    <source>
        <dbReference type="ARBA" id="ARBA00023306"/>
    </source>
</evidence>
<dbReference type="Proteomes" id="UP000243308">
    <property type="component" value="Unassembled WGS sequence"/>
</dbReference>
<evidence type="ECO:0000256" key="5">
    <source>
        <dbReference type="ARBA" id="ARBA00022618"/>
    </source>
</evidence>
<reference evidence="17 18" key="1">
    <citation type="submission" date="2011-02" db="EMBL/GenBank/DDBJ databases">
        <title>The Genome Sequence of Mortierella verticillata NRRL 6337.</title>
        <authorList>
            <consortium name="The Broad Institute Genome Sequencing Platform"/>
            <person name="Russ C."/>
            <person name="Cuomo C."/>
            <person name="Burger G."/>
            <person name="Gray M.W."/>
            <person name="Holland P.W.H."/>
            <person name="King N."/>
            <person name="Lang F.B.F."/>
            <person name="Roger A.J."/>
            <person name="Ruiz-Trillo I."/>
            <person name="Young S.K."/>
            <person name="Zeng Q."/>
            <person name="Gargeya S."/>
            <person name="Alvarado L."/>
            <person name="Berlin A."/>
            <person name="Chapman S.B."/>
            <person name="Chen Z."/>
            <person name="Freedman E."/>
            <person name="Gellesch M."/>
            <person name="Goldberg J."/>
            <person name="Griggs A."/>
            <person name="Gujja S."/>
            <person name="Heilman E."/>
            <person name="Heiman D."/>
            <person name="Howarth C."/>
            <person name="Mehta T."/>
            <person name="Neiman D."/>
            <person name="Pearson M."/>
            <person name="Roberts A."/>
            <person name="Saif S."/>
            <person name="Shea T."/>
            <person name="Shenoy N."/>
            <person name="Sisk P."/>
            <person name="Stolte C."/>
            <person name="Sykes S."/>
            <person name="White J."/>
            <person name="Yandava C."/>
            <person name="Haas B."/>
            <person name="Nusbaum C."/>
            <person name="Birren B."/>
        </authorList>
    </citation>
    <scope>NUCLEOTIDE SEQUENCE [LARGE SCALE GENOMIC DNA]</scope>
    <source>
        <strain evidence="17 18">NRRL 6337</strain>
    </source>
</reference>
<keyword evidence="9" id="KW-0539">Nucleus</keyword>
<organism evidence="17 18">
    <name type="scientific">Podila verticillata NRRL 6337</name>
    <dbReference type="NCBI Taxonomy" id="1069443"/>
    <lineage>
        <taxon>Eukaryota</taxon>
        <taxon>Fungi</taxon>
        <taxon>Fungi incertae sedis</taxon>
        <taxon>Mucoromycota</taxon>
        <taxon>Mortierellomycotina</taxon>
        <taxon>Mortierellomycetes</taxon>
        <taxon>Mortierellales</taxon>
        <taxon>Mortierellaceae</taxon>
        <taxon>Podila</taxon>
    </lineage>
</organism>
<evidence type="ECO:0000259" key="15">
    <source>
        <dbReference type="PROSITE" id="PS50006"/>
    </source>
</evidence>
<dbReference type="AlphaFoldDB" id="A0A086TKS5"/>
<comment type="catalytic activity">
    <reaction evidence="1">
        <text>S-ubiquitinyl-[E2 ubiquitin-conjugating enzyme]-L-cysteine + [acceptor protein]-L-lysine = [E2 ubiquitin-conjugating enzyme]-L-cysteine + N(6)-ubiquitinyl-[acceptor protein]-L-lysine.</text>
        <dbReference type="EC" id="2.3.2.27"/>
    </reaction>
</comment>
<evidence type="ECO:0000256" key="9">
    <source>
        <dbReference type="ARBA" id="ARBA00023242"/>
    </source>
</evidence>
<dbReference type="GO" id="GO:0051301">
    <property type="term" value="P:cell division"/>
    <property type="evidence" value="ECO:0007669"/>
    <property type="project" value="UniProtKB-KW"/>
</dbReference>
<dbReference type="GO" id="GO:0005634">
    <property type="term" value="C:nucleus"/>
    <property type="evidence" value="ECO:0007669"/>
    <property type="project" value="UniProtKB-SubCell"/>
</dbReference>
<evidence type="ECO:0000256" key="1">
    <source>
        <dbReference type="ARBA" id="ARBA00000900"/>
    </source>
</evidence>
<keyword evidence="18" id="KW-1185">Reference proteome</keyword>
<comment type="subcellular location">
    <subcellularLocation>
        <location evidence="2">Nucleus</location>
    </subcellularLocation>
</comment>
<dbReference type="GO" id="GO:0016567">
    <property type="term" value="P:protein ubiquitination"/>
    <property type="evidence" value="ECO:0007669"/>
    <property type="project" value="UniProtKB-UniPathway"/>
</dbReference>
<dbReference type="PANTHER" id="PTHR16079">
    <property type="entry name" value="UBIQUITIN LIGASE PROTEIN CHFR"/>
    <property type="match status" value="1"/>
</dbReference>
<feature type="domain" description="FHA" evidence="15">
    <location>
        <begin position="56"/>
        <end position="112"/>
    </location>
</feature>
<evidence type="ECO:0000256" key="11">
    <source>
        <dbReference type="ARBA" id="ARBA00029800"/>
    </source>
</evidence>
<feature type="compositionally biased region" description="Basic and acidic residues" evidence="14">
    <location>
        <begin position="173"/>
        <end position="184"/>
    </location>
</feature>
<keyword evidence="5" id="KW-0132">Cell division</keyword>
<dbReference type="GO" id="GO:0061630">
    <property type="term" value="F:ubiquitin protein ligase activity"/>
    <property type="evidence" value="ECO:0007669"/>
    <property type="project" value="UniProtKB-EC"/>
</dbReference>
<dbReference type="InterPro" id="IPR008984">
    <property type="entry name" value="SMAD_FHA_dom_sf"/>
</dbReference>
<feature type="compositionally biased region" description="Basic and acidic residues" evidence="14">
    <location>
        <begin position="147"/>
        <end position="166"/>
    </location>
</feature>
<evidence type="ECO:0000313" key="18">
    <source>
        <dbReference type="Proteomes" id="UP000243308"/>
    </source>
</evidence>
<keyword evidence="6" id="KW-0808">Transferase</keyword>
<feature type="compositionally biased region" description="Basic and acidic residues" evidence="14">
    <location>
        <begin position="193"/>
        <end position="203"/>
    </location>
</feature>
<evidence type="ECO:0000256" key="7">
    <source>
        <dbReference type="ARBA" id="ARBA00022776"/>
    </source>
</evidence>
<dbReference type="UniPathway" id="UPA00143"/>